<protein>
    <recommendedName>
        <fullName evidence="8">ABC transmembrane type-1 domain-containing protein</fullName>
    </recommendedName>
</protein>
<keyword evidence="3" id="KW-1003">Cell membrane</keyword>
<dbReference type="Proteomes" id="UP000029518">
    <property type="component" value="Chromosome"/>
</dbReference>
<dbReference type="AlphaFoldDB" id="A0A089LCX1"/>
<comment type="similarity">
    <text evidence="7">Belongs to the binding-protein-dependent transport system permease family.</text>
</comment>
<dbReference type="InterPro" id="IPR035906">
    <property type="entry name" value="MetI-like_sf"/>
</dbReference>
<dbReference type="PANTHER" id="PTHR43744">
    <property type="entry name" value="ABC TRANSPORTER PERMEASE PROTEIN MG189-RELATED-RELATED"/>
    <property type="match status" value="1"/>
</dbReference>
<keyword evidence="6 7" id="KW-0472">Membrane</keyword>
<feature type="transmembrane region" description="Helical" evidence="7">
    <location>
        <begin position="139"/>
        <end position="159"/>
    </location>
</feature>
<gene>
    <name evidence="9" type="ORF">PBOR_13860</name>
</gene>
<proteinExistence type="inferred from homology"/>
<dbReference type="Pfam" id="PF00528">
    <property type="entry name" value="BPD_transp_1"/>
    <property type="match status" value="1"/>
</dbReference>
<feature type="transmembrane region" description="Helical" evidence="7">
    <location>
        <begin position="12"/>
        <end position="29"/>
    </location>
</feature>
<name>A0A089LCX1_PAEBO</name>
<dbReference type="InterPro" id="IPR000515">
    <property type="entry name" value="MetI-like"/>
</dbReference>
<feature type="transmembrane region" description="Helical" evidence="7">
    <location>
        <begin position="107"/>
        <end position="127"/>
    </location>
</feature>
<feature type="transmembrane region" description="Helical" evidence="7">
    <location>
        <begin position="180"/>
        <end position="202"/>
    </location>
</feature>
<dbReference type="EMBL" id="CP009285">
    <property type="protein sequence ID" value="AIQ57895.1"/>
    <property type="molecule type" value="Genomic_DNA"/>
</dbReference>
<feature type="transmembrane region" description="Helical" evidence="7">
    <location>
        <begin position="72"/>
        <end position="95"/>
    </location>
</feature>
<evidence type="ECO:0000256" key="2">
    <source>
        <dbReference type="ARBA" id="ARBA00022448"/>
    </source>
</evidence>
<dbReference type="OrthoDB" id="157184at2"/>
<evidence type="ECO:0000256" key="3">
    <source>
        <dbReference type="ARBA" id="ARBA00022475"/>
    </source>
</evidence>
<keyword evidence="5 7" id="KW-1133">Transmembrane helix</keyword>
<evidence type="ECO:0000256" key="4">
    <source>
        <dbReference type="ARBA" id="ARBA00022692"/>
    </source>
</evidence>
<accession>A0A089LCX1</accession>
<keyword evidence="10" id="KW-1185">Reference proteome</keyword>
<evidence type="ECO:0000259" key="8">
    <source>
        <dbReference type="PROSITE" id="PS50928"/>
    </source>
</evidence>
<evidence type="ECO:0000256" key="7">
    <source>
        <dbReference type="RuleBase" id="RU363032"/>
    </source>
</evidence>
<dbReference type="GO" id="GO:0055085">
    <property type="term" value="P:transmembrane transport"/>
    <property type="evidence" value="ECO:0007669"/>
    <property type="project" value="InterPro"/>
</dbReference>
<dbReference type="HOGENOM" id="CLU_016047_1_0_9"/>
<evidence type="ECO:0000256" key="6">
    <source>
        <dbReference type="ARBA" id="ARBA00023136"/>
    </source>
</evidence>
<dbReference type="PROSITE" id="PS50928">
    <property type="entry name" value="ABC_TM1"/>
    <property type="match status" value="1"/>
</dbReference>
<sequence>MITKKFNLPNALITLFLGIMALVALFPFYQTLMLSFSTVSDSSSSKLFLFPKDFDLSAYRFLFIDGKVTRGLGITLFVTAAGTILSIVVSTAGAYVLSKKTLPGRNIIFNGIIFTMFFSGGLIPYFLTLQKLNLQNNLLVMVIPPAVNTFYLIMMKNFFNTVSPSLEESAKIDGANDITILWRIVVPVSMPIIATMTLFYAVDRWNEWWLPTLFINDTKLYPLQLVLRNAITNISQIINSSAGAQLAQGTQNIYGDSVKSAMIIISAVPIILVYPFVQKYFAKGIMIGSIKG</sequence>
<dbReference type="CDD" id="cd06261">
    <property type="entry name" value="TM_PBP2"/>
    <property type="match status" value="1"/>
</dbReference>
<dbReference type="Gene3D" id="1.10.3720.10">
    <property type="entry name" value="MetI-like"/>
    <property type="match status" value="1"/>
</dbReference>
<reference evidence="9" key="1">
    <citation type="submission" date="2014-08" db="EMBL/GenBank/DDBJ databases">
        <title>Comparative genomics of the Paenibacillus odorifer group.</title>
        <authorList>
            <person name="den Bakker H.C."/>
            <person name="Tsai Y.-C.Y.-C."/>
            <person name="Martin N."/>
            <person name="Korlach J."/>
            <person name="Wiedmann M."/>
        </authorList>
    </citation>
    <scope>NUCLEOTIDE SEQUENCE [LARGE SCALE GENOMIC DNA]</scope>
    <source>
        <strain evidence="9">DSM 13188</strain>
    </source>
</reference>
<comment type="subcellular location">
    <subcellularLocation>
        <location evidence="1 7">Cell membrane</location>
        <topology evidence="1 7">Multi-pass membrane protein</topology>
    </subcellularLocation>
</comment>
<dbReference type="RefSeq" id="WP_042212282.1">
    <property type="nucleotide sequence ID" value="NZ_CP009285.1"/>
</dbReference>
<evidence type="ECO:0000256" key="1">
    <source>
        <dbReference type="ARBA" id="ARBA00004651"/>
    </source>
</evidence>
<dbReference type="PANTHER" id="PTHR43744:SF9">
    <property type="entry name" value="POLYGALACTURONAN_RHAMNOGALACTURONAN TRANSPORT SYSTEM PERMEASE PROTEIN YTCP"/>
    <property type="match status" value="1"/>
</dbReference>
<organism evidence="9 10">
    <name type="scientific">Paenibacillus borealis</name>
    <dbReference type="NCBI Taxonomy" id="160799"/>
    <lineage>
        <taxon>Bacteria</taxon>
        <taxon>Bacillati</taxon>
        <taxon>Bacillota</taxon>
        <taxon>Bacilli</taxon>
        <taxon>Bacillales</taxon>
        <taxon>Paenibacillaceae</taxon>
        <taxon>Paenibacillus</taxon>
    </lineage>
</organism>
<feature type="domain" description="ABC transmembrane type-1" evidence="8">
    <location>
        <begin position="72"/>
        <end position="275"/>
    </location>
</feature>
<keyword evidence="2 7" id="KW-0813">Transport</keyword>
<evidence type="ECO:0000256" key="5">
    <source>
        <dbReference type="ARBA" id="ARBA00022989"/>
    </source>
</evidence>
<evidence type="ECO:0000313" key="9">
    <source>
        <dbReference type="EMBL" id="AIQ57895.1"/>
    </source>
</evidence>
<dbReference type="GO" id="GO:0005886">
    <property type="term" value="C:plasma membrane"/>
    <property type="evidence" value="ECO:0007669"/>
    <property type="project" value="UniProtKB-SubCell"/>
</dbReference>
<evidence type="ECO:0000313" key="10">
    <source>
        <dbReference type="Proteomes" id="UP000029518"/>
    </source>
</evidence>
<keyword evidence="4 7" id="KW-0812">Transmembrane</keyword>
<dbReference type="KEGG" id="pbd:PBOR_13860"/>
<dbReference type="SUPFAM" id="SSF161098">
    <property type="entry name" value="MetI-like"/>
    <property type="match status" value="1"/>
</dbReference>
<feature type="transmembrane region" description="Helical" evidence="7">
    <location>
        <begin position="260"/>
        <end position="277"/>
    </location>
</feature>